<keyword evidence="2" id="KW-1185">Reference proteome</keyword>
<gene>
    <name evidence="1" type="ORF">IQ22_03030</name>
</gene>
<accession>A0A562Q8X5</accession>
<organism evidence="1 2">
    <name type="scientific">Pseudomonas duriflava</name>
    <dbReference type="NCBI Taxonomy" id="459528"/>
    <lineage>
        <taxon>Bacteria</taxon>
        <taxon>Pseudomonadati</taxon>
        <taxon>Pseudomonadota</taxon>
        <taxon>Gammaproteobacteria</taxon>
        <taxon>Pseudomonadales</taxon>
        <taxon>Pseudomonadaceae</taxon>
        <taxon>Pseudomonas</taxon>
    </lineage>
</organism>
<dbReference type="Proteomes" id="UP000316905">
    <property type="component" value="Unassembled WGS sequence"/>
</dbReference>
<dbReference type="EMBL" id="VLKY01000009">
    <property type="protein sequence ID" value="TWI53183.1"/>
    <property type="molecule type" value="Genomic_DNA"/>
</dbReference>
<evidence type="ECO:0000313" key="1">
    <source>
        <dbReference type="EMBL" id="TWI53183.1"/>
    </source>
</evidence>
<name>A0A562Q8X5_9PSED</name>
<protein>
    <submittedName>
        <fullName evidence="1">Uncharacterized protein</fullName>
    </submittedName>
</protein>
<proteinExistence type="predicted"/>
<comment type="caution">
    <text evidence="1">The sequence shown here is derived from an EMBL/GenBank/DDBJ whole genome shotgun (WGS) entry which is preliminary data.</text>
</comment>
<evidence type="ECO:0000313" key="2">
    <source>
        <dbReference type="Proteomes" id="UP000316905"/>
    </source>
</evidence>
<dbReference type="AlphaFoldDB" id="A0A562Q8X5"/>
<reference evidence="1 2" key="1">
    <citation type="journal article" date="2015" name="Stand. Genomic Sci.">
        <title>Genomic Encyclopedia of Bacterial and Archaeal Type Strains, Phase III: the genomes of soil and plant-associated and newly described type strains.</title>
        <authorList>
            <person name="Whitman W.B."/>
            <person name="Woyke T."/>
            <person name="Klenk H.P."/>
            <person name="Zhou Y."/>
            <person name="Lilburn T.G."/>
            <person name="Beck B.J."/>
            <person name="De Vos P."/>
            <person name="Vandamme P."/>
            <person name="Eisen J.A."/>
            <person name="Garrity G."/>
            <person name="Hugenholtz P."/>
            <person name="Kyrpides N.C."/>
        </authorList>
    </citation>
    <scope>NUCLEOTIDE SEQUENCE [LARGE SCALE GENOMIC DNA]</scope>
    <source>
        <strain evidence="1 2">CGMCC 1.6858</strain>
    </source>
</reference>
<sequence length="77" mass="8389">MAVSTCIHVRGLQRSALNKDVITQLANACLIESAHETGNARVASSSTPEKVLRKIVWLMRAELSHLQAHPLKGGIFL</sequence>